<accession>A0A7S1YCV7</accession>
<organism evidence="2">
    <name type="scientific">Sexangularia sp. CB-2014</name>
    <dbReference type="NCBI Taxonomy" id="1486929"/>
    <lineage>
        <taxon>Eukaryota</taxon>
        <taxon>Amoebozoa</taxon>
        <taxon>Tubulinea</taxon>
        <taxon>Elardia</taxon>
        <taxon>Arcellinida</taxon>
        <taxon>Arcellinida incertae sedis</taxon>
        <taxon>Sexangularia</taxon>
    </lineage>
</organism>
<sequence length="370" mass="38694">MPSTTTTAPVPSGDAAPSGPNETSVEFLASELVRSAPDWTYSYLKGVPVGFASTVELLPTIVQTIILHVLAALVNLVQAARPFASKLSNKVSEAGVTHEAALAAVHANVARMRAVIAALPKEGERVRDEVTVGVRDRVQSSQQALADRAGAALEAAAAAAAVLASVRAEVDEEVASRRRARPDSTDADEGADSSAASWSSLRAKGADAAAEAASLVRAARAEYEEYVKAVGAVAVGKAQKVRAPALELYYSSTELLDSLLVSTLSVLDRTHSIAFIDTAADKASHVASVARSEVAILIRDVKTGKVLESVDALDELVVRVAHPAVASVLRAVLALYPVRLIVAIWISVFAQLRAVIASIKETPEQKGTLQ</sequence>
<gene>
    <name evidence="2" type="ORF">SSP0437_LOCUS5073</name>
</gene>
<reference evidence="2" key="1">
    <citation type="submission" date="2021-01" db="EMBL/GenBank/DDBJ databases">
        <authorList>
            <person name="Corre E."/>
            <person name="Pelletier E."/>
            <person name="Niang G."/>
            <person name="Scheremetjew M."/>
            <person name="Finn R."/>
            <person name="Kale V."/>
            <person name="Holt S."/>
            <person name="Cochrane G."/>
            <person name="Meng A."/>
            <person name="Brown T."/>
            <person name="Cohen L."/>
        </authorList>
    </citation>
    <scope>NUCLEOTIDE SEQUENCE</scope>
    <source>
        <strain evidence="2">ATCC 50979</strain>
    </source>
</reference>
<feature type="region of interest" description="Disordered" evidence="1">
    <location>
        <begin position="174"/>
        <end position="196"/>
    </location>
</feature>
<proteinExistence type="predicted"/>
<evidence type="ECO:0000313" key="2">
    <source>
        <dbReference type="EMBL" id="CAD9294815.1"/>
    </source>
</evidence>
<feature type="region of interest" description="Disordered" evidence="1">
    <location>
        <begin position="1"/>
        <end position="22"/>
    </location>
</feature>
<dbReference type="EMBL" id="HBGL01006621">
    <property type="protein sequence ID" value="CAD9294815.1"/>
    <property type="molecule type" value="Transcribed_RNA"/>
</dbReference>
<evidence type="ECO:0000256" key="1">
    <source>
        <dbReference type="SAM" id="MobiDB-lite"/>
    </source>
</evidence>
<dbReference type="AlphaFoldDB" id="A0A7S1YCV7"/>
<name>A0A7S1YCV7_9EUKA</name>
<protein>
    <submittedName>
        <fullName evidence="2">Uncharacterized protein</fullName>
    </submittedName>
</protein>